<dbReference type="CDD" id="cd00085">
    <property type="entry name" value="HNHc"/>
    <property type="match status" value="1"/>
</dbReference>
<gene>
    <name evidence="2" type="ORF">K8N75_13165</name>
</gene>
<dbReference type="SMART" id="SM00507">
    <property type="entry name" value="HNHc"/>
    <property type="match status" value="1"/>
</dbReference>
<evidence type="ECO:0000313" key="2">
    <source>
        <dbReference type="EMBL" id="MBZ2166988.1"/>
    </source>
</evidence>
<dbReference type="Proteomes" id="UP000825933">
    <property type="component" value="Unassembled WGS sequence"/>
</dbReference>
<reference evidence="3" key="1">
    <citation type="journal article" date="2022" name="Microbiol. Resour. Announc.">
        <title>Draft Genome Sequence of a Methanogenic Archaeon from West Spitsbergen Permafrost.</title>
        <authorList>
            <person name="Trubitsyn V."/>
            <person name="Rivkina E."/>
            <person name="Shcherbakova V."/>
        </authorList>
    </citation>
    <scope>NUCLEOTIDE SEQUENCE [LARGE SCALE GENOMIC DNA]</scope>
    <source>
        <strain evidence="3">VT</strain>
    </source>
</reference>
<keyword evidence="2" id="KW-0255">Endonuclease</keyword>
<proteinExistence type="predicted"/>
<accession>A0A8T5UTA5</accession>
<dbReference type="RefSeq" id="WP_223792522.1">
    <property type="nucleotide sequence ID" value="NZ_JAIOUQ010000016.1"/>
</dbReference>
<feature type="domain" description="HNH nuclease" evidence="1">
    <location>
        <begin position="96"/>
        <end position="149"/>
    </location>
</feature>
<evidence type="ECO:0000259" key="1">
    <source>
        <dbReference type="SMART" id="SM00507"/>
    </source>
</evidence>
<keyword evidence="2" id="KW-0378">Hydrolase</keyword>
<dbReference type="EMBL" id="JAIOUQ010000016">
    <property type="protein sequence ID" value="MBZ2166988.1"/>
    <property type="molecule type" value="Genomic_DNA"/>
</dbReference>
<dbReference type="AlphaFoldDB" id="A0A8T5UTA5"/>
<dbReference type="PANTHER" id="PTHR33877:SF2">
    <property type="entry name" value="OS07G0170200 PROTEIN"/>
    <property type="match status" value="1"/>
</dbReference>
<dbReference type="InterPro" id="IPR052892">
    <property type="entry name" value="NA-targeting_endonuclease"/>
</dbReference>
<dbReference type="GO" id="GO:0008270">
    <property type="term" value="F:zinc ion binding"/>
    <property type="evidence" value="ECO:0007669"/>
    <property type="project" value="InterPro"/>
</dbReference>
<dbReference type="InterPro" id="IPR003615">
    <property type="entry name" value="HNH_nuc"/>
</dbReference>
<dbReference type="Pfam" id="PF01844">
    <property type="entry name" value="HNH"/>
    <property type="match status" value="1"/>
</dbReference>
<name>A0A8T5UTA5_9EURY</name>
<comment type="caution">
    <text evidence="2">The sequence shown here is derived from an EMBL/GenBank/DDBJ whole genome shotgun (WGS) entry which is preliminary data.</text>
</comment>
<sequence>MSNEKKMFEMTKELKNILHGIEETSGAPKELLNMYGTEWVIACINYILYINKDRTETMQNLHRIYHKHADFERKVRKRWDMGLYEPFTQRDPIPPAIRHEVFKRDNYRCLECGKTNKETTLHLDHIRPVTQGGSDELDNLQTLCETCNIAKSNRAWKGGNNES</sequence>
<keyword evidence="2" id="KW-0540">Nuclease</keyword>
<evidence type="ECO:0000313" key="3">
    <source>
        <dbReference type="Proteomes" id="UP000825933"/>
    </source>
</evidence>
<organism evidence="2 3">
    <name type="scientific">Methanobacterium spitsbergense</name>
    <dbReference type="NCBI Taxonomy" id="2874285"/>
    <lineage>
        <taxon>Archaea</taxon>
        <taxon>Methanobacteriati</taxon>
        <taxon>Methanobacteriota</taxon>
        <taxon>Methanomada group</taxon>
        <taxon>Methanobacteria</taxon>
        <taxon>Methanobacteriales</taxon>
        <taxon>Methanobacteriaceae</taxon>
        <taxon>Methanobacterium</taxon>
    </lineage>
</organism>
<dbReference type="PANTHER" id="PTHR33877">
    <property type="entry name" value="SLL1193 PROTEIN"/>
    <property type="match status" value="1"/>
</dbReference>
<protein>
    <submittedName>
        <fullName evidence="2">HNH endonuclease</fullName>
    </submittedName>
</protein>
<dbReference type="GO" id="GO:0003676">
    <property type="term" value="F:nucleic acid binding"/>
    <property type="evidence" value="ECO:0007669"/>
    <property type="project" value="InterPro"/>
</dbReference>
<keyword evidence="3" id="KW-1185">Reference proteome</keyword>
<dbReference type="Gene3D" id="1.10.30.50">
    <property type="match status" value="1"/>
</dbReference>
<dbReference type="GO" id="GO:0004519">
    <property type="term" value="F:endonuclease activity"/>
    <property type="evidence" value="ECO:0007669"/>
    <property type="project" value="UniProtKB-KW"/>
</dbReference>
<dbReference type="InterPro" id="IPR002711">
    <property type="entry name" value="HNH"/>
</dbReference>